<dbReference type="Pfam" id="PF00404">
    <property type="entry name" value="Dockerin_1"/>
    <property type="match status" value="1"/>
</dbReference>
<dbReference type="eggNOG" id="COG1653">
    <property type="taxonomic scope" value="Bacteria"/>
</dbReference>
<dbReference type="InterPro" id="IPR036439">
    <property type="entry name" value="Dockerin_dom_sf"/>
</dbReference>
<evidence type="ECO:0000259" key="2">
    <source>
        <dbReference type="PROSITE" id="PS51766"/>
    </source>
</evidence>
<dbReference type="Pfam" id="PF09479">
    <property type="entry name" value="Flg_new"/>
    <property type="match status" value="2"/>
</dbReference>
<dbReference type="eggNOG" id="COG3420">
    <property type="taxonomic scope" value="Bacteria"/>
</dbReference>
<dbReference type="Gene3D" id="1.10.1330.10">
    <property type="entry name" value="Dockerin domain"/>
    <property type="match status" value="1"/>
</dbReference>
<dbReference type="KEGG" id="acl:ACL_1119"/>
<dbReference type="InterPro" id="IPR013378">
    <property type="entry name" value="InlB-like_B-rpt"/>
</dbReference>
<feature type="domain" description="Dockerin" evidence="2">
    <location>
        <begin position="5474"/>
        <end position="5539"/>
    </location>
</feature>
<dbReference type="InterPro" id="IPR042229">
    <property type="entry name" value="Listeria/Bacterioides_rpt_sf"/>
</dbReference>
<keyword evidence="4" id="KW-1185">Reference proteome</keyword>
<dbReference type="CDD" id="cd14256">
    <property type="entry name" value="Dockerin_I"/>
    <property type="match status" value="1"/>
</dbReference>
<dbReference type="GO" id="GO:0004553">
    <property type="term" value="F:hydrolase activity, hydrolyzing O-glycosyl compounds"/>
    <property type="evidence" value="ECO:0007669"/>
    <property type="project" value="InterPro"/>
</dbReference>
<dbReference type="InterPro" id="IPR002105">
    <property type="entry name" value="Dockerin_1_rpt"/>
</dbReference>
<evidence type="ECO:0000256" key="1">
    <source>
        <dbReference type="ARBA" id="ARBA00004196"/>
    </source>
</evidence>
<comment type="subcellular location">
    <subcellularLocation>
        <location evidence="1">Cell envelope</location>
    </subcellularLocation>
</comment>
<dbReference type="HOGENOM" id="CLU_223227_0_0_14"/>
<dbReference type="PROSITE" id="PS51766">
    <property type="entry name" value="DOCKERIN"/>
    <property type="match status" value="1"/>
</dbReference>
<dbReference type="STRING" id="441768.ACL_1119"/>
<evidence type="ECO:0000313" key="4">
    <source>
        <dbReference type="Proteomes" id="UP000008558"/>
    </source>
</evidence>
<proteinExistence type="predicted"/>
<dbReference type="Gene3D" id="2.60.40.4270">
    <property type="entry name" value="Listeria-Bacteroides repeat domain"/>
    <property type="match status" value="1"/>
</dbReference>
<reference evidence="3 4" key="1">
    <citation type="journal article" date="2011" name="J. Bacteriol.">
        <title>Complete genome and proteome of Acholeplasma laidlawii.</title>
        <authorList>
            <person name="Lazarev V.N."/>
            <person name="Levitskii S.A."/>
            <person name="Basovskii Y.I."/>
            <person name="Chukin M.M."/>
            <person name="Akopian T.A."/>
            <person name="Vereshchagin V.V."/>
            <person name="Kostrjukova E.S."/>
            <person name="Kovaleva G.Y."/>
            <person name="Kazanov M.D."/>
            <person name="Malko D.B."/>
            <person name="Vitreschak A.G."/>
            <person name="Sernova N.V."/>
            <person name="Gelfand M.S."/>
            <person name="Demina I.A."/>
            <person name="Serebryakova M.V."/>
            <person name="Galyamina M.A."/>
            <person name="Vtyurin N.N."/>
            <person name="Rogov S.I."/>
            <person name="Alexeev D.G."/>
            <person name="Ladygina V.G."/>
            <person name="Govorun V.M."/>
        </authorList>
    </citation>
    <scope>NUCLEOTIDE SEQUENCE [LARGE SCALE GENOMIC DNA]</scope>
    <source>
        <strain evidence="3 4">PG-8A</strain>
    </source>
</reference>
<dbReference type="Proteomes" id="UP000008558">
    <property type="component" value="Chromosome"/>
</dbReference>
<dbReference type="eggNOG" id="COG2247">
    <property type="taxonomic scope" value="Bacteria"/>
</dbReference>
<dbReference type="GO" id="GO:0030313">
    <property type="term" value="C:cell envelope"/>
    <property type="evidence" value="ECO:0007669"/>
    <property type="project" value="UniProtKB-SubCell"/>
</dbReference>
<dbReference type="Gene3D" id="2.160.20.110">
    <property type="match status" value="11"/>
</dbReference>
<name>A9NH99_ACHLI</name>
<accession>A9NH99</accession>
<gene>
    <name evidence="3" type="ordered locus">ACL_1119</name>
</gene>
<dbReference type="eggNOG" id="COG5492">
    <property type="taxonomic scope" value="Bacteria"/>
</dbReference>
<evidence type="ECO:0000313" key="3">
    <source>
        <dbReference type="EMBL" id="ABX81729.1"/>
    </source>
</evidence>
<protein>
    <recommendedName>
        <fullName evidence="2">Dockerin domain-containing protein</fullName>
    </recommendedName>
</protein>
<dbReference type="GO" id="GO:0000272">
    <property type="term" value="P:polysaccharide catabolic process"/>
    <property type="evidence" value="ECO:0007669"/>
    <property type="project" value="InterPro"/>
</dbReference>
<dbReference type="EMBL" id="CP000896">
    <property type="protein sequence ID" value="ABX81729.1"/>
    <property type="molecule type" value="Genomic_DNA"/>
</dbReference>
<dbReference type="InterPro" id="IPR016134">
    <property type="entry name" value="Dockerin_dom"/>
</dbReference>
<organism evidence="3 4">
    <name type="scientific">Acholeplasma laidlawii (strain PG-8A)</name>
    <dbReference type="NCBI Taxonomy" id="441768"/>
    <lineage>
        <taxon>Bacteria</taxon>
        <taxon>Bacillati</taxon>
        <taxon>Mycoplasmatota</taxon>
        <taxon>Mollicutes</taxon>
        <taxon>Acholeplasmatales</taxon>
        <taxon>Acholeplasmataceae</taxon>
        <taxon>Acholeplasma</taxon>
    </lineage>
</organism>
<sequence length="5552" mass="615665">MAEGQDGTETNPYIISNAEDMNALSQAVLAGNTFAGKVIVVSSTVNEIGLGNFIPIGSPTKPFAGTFDGFGVKFILNINRPESDYQGLFGYVNGGVIENLSVSGRVFGKSYVAGIAGFHTNSRILNVYNEAFINGALNYVGGITGQTYYNGILDYAYNTGEIIGGTYVGGITGGIYAAYTNNSYLRHVYSRGKVAGKGSVGGVYGVASGGSYLGLTNAYYDVIVIANYYQPEGYVKPSSLETTAHAKNSQQLYDMDSKSLHGDYWHFEPRTEGFGFYPQLKYFINHPNDTLAYKKNSSIQSVKVDITDGIGTQSFPFIIYNEEDFIELNNKVKNGNTFEGFYFKVADGVTRFVFEDYEPIGTPTKRFYGTFDGNNAEFHINTLDTTKDYQALFGYFGVGVIRNLYVTGSVKGNDYVSGVVAYQVSGTVENVYNLASIEGRHYTGGVVGYMTGATVQRVYNHAKVTSTGNYVGGVVGAAGLQSHIYNTYNRGEVIGADLVGGIVGQILASYQNNSNIRYNYNAAYVSSKSRVGGVYASASGSYLTDTNNYYDTSILTDFDPGLGYNKPGTTNIAQGKTSDFLLFSELVTLGYNAAIWELKAKSGDYAYYPQLKIFTTNPNVEIKLDSIDSVKMDVSYGFGTKTTPFLIKTEQDMHDLSLAVSKGNTYLNYHFKVDAGLTEFDLGNFIPIGSPTKPFLGSFDGNGANFILDINRPDSDYQGLFGYHTTGVIENLSVSGSVTGRNYVSGIVGYHTGSRVQNVYNTANITGTENYVGGITGQTYYNGILDYAYNIGEIIGGTYVGGITGGIYAAYTNNSYLRHVYSRGKVAGKGSVGGVYGVASGGSYLGLTNLYYDVIVIANYYQPEGLIKPSSLETALHAKNTSQMIQGSALLPNTHFYFEEKTDELGYYPQLKVFSQNEVATTKTRSKESVTLDIKDGMGTSDMPFIIYNEEDFIELNNKVKNGNTFEGFYFKVADGVTRFVFEDYEPIGTPTKRFYGTFDGNNAEFHINTLDTTKDYQALFGYFGVGVIRNLYVTGSVKGNDYVSGVVAYQVSGTVENVYNLASIEGRHYTGGVVGYMTGATVQRVYNHAKVTSTGNYVGGVVGAAGLQSHIYNTYNRGEVIGADLVGGIVGQILASYQNNSNIRYNYNAAYVSSKSRVGGVYASASGSYLTNTNNYYEVTMLRTFTPLSGYVKPSDALGGQGLDKATMFNDQMLTRGFNLNTWTFKEIEGNYAYFPQLKYFAENANEHVVNDSIISTRTNPFTGDGTKESPYLIRNVDDMVILSHSISHEYDALGKYYIVAPNVFEMNLVGTNYKPIGQDVPFKGHFDGDYTHFIIELDMMDKNYVGLFGQLSSGASISNLSVSGTIKGNNYVGGVAGKNDGQIENVYAKVHVTGNQNVGGLVGYNKGSLDTMFSTGNVTGSQGVGGLVGFNEGTIHEGYYGGRIHGQNHVGALVGFSSNELISNLNYNGTIIYYDDILDGFIKPNNAVGNLIVFNHFKVEKEALTGIEVFSQEGILLSNDLWKLSPTNGLYDYYPQLKSFAEHASSVVRTNALLYTSVIRFANGSGSKSNPYIIRHEADMKALSDITKSNNLDGIYFKVIDGVSLLDLTIEGLGFERIGHSASINQQFKGGFDGNGVTIQIELLKTTTDYLGLFGYLGQNAEVKNIEITGKVHGRNYVGALAGEINGASISNIFNHAEVLGTRYVGGLIGLSTNSNINNIYNMANVTAISRDIGGIIGFSQTSTISKVFNFGHIKGVQVVGGIVGYLYNANNVSYVYNRGMVEGTTTATYIGGITGAHRNGQISQGYSAGVILGKNTGYLGGLIGRIEGTTFESDIYYDASIIDSIVVPTGYNVPIQSIGNKLNQEHIKGLSKTEIVGLKGQSNMTLDSNEWVFIETNGVEAFYPQLKVFSTHLSERVQKDSIESVKSYVFVGEGSFDVPYVIVNKYDMEILSNLVSSGIDFEGIYFKVKEDVSVIDLTYEVNYKPIGSIATQFKGSFDGTHTNFVVKMNTSSNYQGLFGYLGDTAHVKNLSVSGSITGNNFVGSIAGVNYGVIENVFTTADLVGKDNVGGITGSNHGEVRVSYAIGSVRGNEHIGGISGNNTGIISDGYASSNIYGTSYVGGIVGSNASELYNLYYNESKIEVSPDITGYSKPFIATGNQGNTDSVYGVVSHKLYSGTLVFENEWTFENSVGFYAYYPQIKGFSKSIYKPIKDYSKDSVTISKFNEGSGTFEDPYIIRTHYDMESVSQMIGARYSLLNTYFKVASDVDYIDLTLLDIPYVPIGNSSVNFQGSFDGQGVKFNINLNNNFEYQGLFGVIGSNGYVKNVSVEGSIKGTNFIGGISGRNYGIIENSYNLAHITGTNYIGGISGYANHDIINTFNTGNIQSTGVYVGGITGGIVRNRMIKNAYNVGNIHSTLSTSLRGTGGIAGYLGGNLYNVYQASPITSERSGYISGLYGRTDGVSVIENAYFAIEPILNDTSGYFKPSTIGPNAVYKNQLTSEQLFVTFETGVFVSRQSQAFDAFYPQLKVFETSSKSHITTDSRNSVMHPLLYGEGTSINPYLIYSSYDLRGLGIAVKDGLDTIDQVYKVYQDAIIDFEPIKNLYEPIGTYSNPFKATFDGSNQTINLKIENPNKDYQGLFGVVSEDALIKDLLLEGEVQGKHYVGALAGRLNGVVSNIYIKDMVVTGHDYVGLLAGDSQITELLNISLKGVVEGLSYVGGMIGHSQTITANATYFMGSIYASSNYVGGLIGYIETESILTNVFSSGVIHASKSNYVGGLFGHFKGSLEHAYATTSITANSYAAGIAAIHEGEINEIFYSGQLSANSYAAGIVVENKGLISNAYYNSTEIENMKQLDSNKLVKHAIYNVEDSAHVSARTLSEMTFIYSLGDDITQMNFDQSLYQTKQGTDFTTYFPELYIFIDHAYNVFVEDSLESITYNKLEGLGTKLNPYLIYDGYDMMIIGDYVRDGHEFVGKYFEVAPKVTQIDLTLEDLGYTPIGSNEYNFGGIFDGKQARFIIELSTNSEYLGIFHTIGETAKVSNMVITGNIRGHAYLGGLAGRNLGTIENIYNHAHITSTLGNDIGGIVGFNQGTIKRVTNQGKITSNGSYTGGITGQNDGVIMDAYNRNDVTGFSNVAGITGHNMGEISNSYNSGHILAKDSIAAGIAGTNSSIIYQVFNSGQIIATNQNAAGIVGNFSAGNLSEAYNAGMILSKKGQAAGIVAYMNTGSISSVYQFGEIYSVEDIGIIIGFIENGNLSSIYYDIDVTNQSDLSGYKKPQYPVGNKTSDVRTNGLYHGQMIGMHALSVTNMNLANPNKYKMLPSLISTSFYPQFTVFSNSSFDYVREDSLKSVETHTFIVGDGSMVNPYLIRNESDWLALADSTTNGNSYKGVYFEVSSDIDELNFVDHPSNYKFAPVGTKDKPFSGILDGKGINVRVHVSNQLDYQALFGHIGTTGEVRNISVSGHISGRNSVSGIAAINDGVIENVYNQAVIVGNQYVAGIAATNNGVIKNVYNKGKVTGSDYVAGLTAYLNGTLYNSYNTGVIYGKNHIGMLVGFYHTGSIHNSYFDVTLLGAYRNTTTHTKPLGAVGSSFNGDNVKGLDHRFMIGQNVFGASSNQMNFVSPLDHWSTNYNLNELNENYPQLKVFAQDSRAHIQALSKESTYNRLYTVTFEELNETTNENLQYVLDNEHYQLYVPTYFGYNFLGWYYDQDGIEIQLTNKSGQSIQVFNEEKDIEVYAKWEEAYHLVQFIDGNNKVIHEEEIRHGQYVQQPDGLIPLKNKNALYVYEYMRWIFDFNGTQILKPTQIRAEYHQMDRYYTINYYDGDGHLFERQKGEYNQYIQPTSKIPTKTYDTYAYHFEGWDYNFNVVITESMDIHPIFTPVQRYYEIKFYNFDGMHIETKMGEYLFSVEPPSVLPIKAQTPEFKYEFSGWDKDISSITTSMDVIAQFKEVRRSYTVNFFNGDGSILSSQQVLYGDMAAHPSEVPTQAPAGNDAYKFDGWIEDYAYITENLNVRPKFIRVDRYYEVSFYDAFGKIIDKVQVVEYLNSAVQPINNPTKPSSVSEIYTFDGWDQDFTVITGNLEIYPVFKSSPRTYQVTFMIDQDTVYKTVETEYGKTAILPEGIPFKEGTKEIGYKFISWGANYKNITSDTLVYANYQEVAGQYLITFTDGATILNTQYVLYGKDAVAPDLTTYLKDHPNQATGYEYYFISWSSTLDFITAEKTINLNKGSRLISYEVTLINGDETTKIQVGWGQNVTFPVGYKTSTNQIKYTFVGWDNNGLAVKENRTIKALFDETYLYYEVRFYDKFNNLIKLQEVAPGSNALAPAVDIIDQQNGTLLIFNRWDKDFTNVEENLNVYAIYDTVNDSFTVNFYDAFNKIISSQIVKYNEAATEPNAPSKIIDGPYAYEFIGWSEDFSNVKSNLDIYPEYEEKEITFTVNFFDGDNRLIKTDYVKYGLDAIAPSVATKTPTQNIFYIFDGWKTSYSGVTKNLDIEAKFIEVPRYYTVNFFDKDDNIINTQIIEYGQDAKDPRFMEGFNPIISYLENDQVLVISGWDQDLINVRENRTIYALYSEVNRYYEVRFYDALNNQIGDTQIIEYGSKAFEPTTPIKVSPNPDFFFLFTGWSEPSNYVTENLEIYPTYNYVKTTYQVTFLDGNGNVFDEQTISYGQSAITPNGIPSKTPTDDVSYVFKSWDVNYDVVTSDLIVRPIFDMVTRQYLVIFKNDKGIIIKEELVNKGSSAKAPDVPILESDNYYHYMIRWSVKFDNVTEDIVTELYYEKIERIYTLTFYDYDTTTIISTITATYGQVIMAPSGPIKPADRQFSYEFISWNPVFNEVVTSDENYYPYYEEHLRVYIVTFLDGNGNVFDEQEVYYGATPKMPLNTPTKDPNKQYYYTFRMWETLTVKVYEDITIKAIFYNHLQEYEVTFIDEFGHVIEKQMVKYGEGAVEPNTDDIPVKSSTTSTVYVFSGWDKTFSFITEDLIVQTQYLGTPRKFIYTFYDDDQTTILKQIVGAYGDPIIEPNVVNKPGGEGFDYAFDGWDKVVPEILTEHMIFVARYKEVYKEYKVTLFDGNGALFKTLTVLHGQTLIPPTEIPSKLPTMQYTFVFSHWVIKGSTTVFNIFEESVTQDIQLEAAFNQEIRLYVVTYMSGEEVHEEVIVPYNGRPIIPSDPEKPGYRFTNWDKHIDRVTGDMTVHAVFVAGRYNIIFNDGYNEGDEVIVEGSMTPMTVNFDDNVVLTDLGYVRKGYDFMGWIVDGNVLPSYGDGDSFTYNNVGSLVLTAYWQPISYGISYDLNGGLAINPTMYTIEDYIRFNQANKNGYKFVGWYMVEQDETSQDMRQMARRQANILANEDLGTYIEEIKPNTVIGSIKLTAVYEYDSYIKLKPESMLGMFHAEVTSVIPIEERNYYDETNPIYLMGVFQNQTWANLKENFVNKELYFLDKNGKELTDQDIVASGRMIVIKDSNGNITDRVHVVLKGDINGDGRVNVMDQTTLINHLNRKQPILLSNLLAADTTGDGKINVLDQTALINHLNSKTPFWDKNQTTTMNLGE</sequence>
<dbReference type="SUPFAM" id="SSF63446">
    <property type="entry name" value="Type I dockerin domain"/>
    <property type="match status" value="1"/>
</dbReference>
<dbReference type="eggNOG" id="COG5263">
    <property type="taxonomic scope" value="Bacteria"/>
</dbReference>